<dbReference type="Gene3D" id="3.40.50.300">
    <property type="entry name" value="P-loop containing nucleotide triphosphate hydrolases"/>
    <property type="match status" value="1"/>
</dbReference>
<dbReference type="EMBL" id="WNUI01000847">
    <property type="protein sequence ID" value="MDZ4910866.1"/>
    <property type="molecule type" value="Genomic_DNA"/>
</dbReference>
<name>A0AAW9HYW2_CLOPF</name>
<comment type="caution">
    <text evidence="2">The sequence shown here is derived from an EMBL/GenBank/DDBJ whole genome shotgun (WGS) entry which is preliminary data.</text>
</comment>
<sequence length="122" mass="14451">SLDRIIIEPSGVAMLSDIIKLCQDICKYSKKEMIINNVITIVDLCNFYEYEDNFGNFYLNQIKNANIILLSHFKEVDKSDMEIIVDKLSNYNENAYIIEEDWYFVKELKLKHYIEALEINRV</sequence>
<organism evidence="2 3">
    <name type="scientific">Clostridium perfringens</name>
    <dbReference type="NCBI Taxonomy" id="1502"/>
    <lineage>
        <taxon>Bacteria</taxon>
        <taxon>Bacillati</taxon>
        <taxon>Bacillota</taxon>
        <taxon>Clostridia</taxon>
        <taxon>Eubacteriales</taxon>
        <taxon>Clostridiaceae</taxon>
        <taxon>Clostridium</taxon>
    </lineage>
</organism>
<feature type="non-terminal residue" evidence="2">
    <location>
        <position position="122"/>
    </location>
</feature>
<evidence type="ECO:0000313" key="2">
    <source>
        <dbReference type="EMBL" id="MDZ4910866.1"/>
    </source>
</evidence>
<dbReference type="AlphaFoldDB" id="A0AAW9HYW2"/>
<dbReference type="RefSeq" id="WP_322396014.1">
    <property type="nucleotide sequence ID" value="NZ_WNUI01000847.1"/>
</dbReference>
<accession>A0AAW9HYW2</accession>
<dbReference type="InterPro" id="IPR003495">
    <property type="entry name" value="CobW/HypB/UreG_nucleotide-bd"/>
</dbReference>
<feature type="domain" description="CobW/HypB/UreG nucleotide-binding" evidence="1">
    <location>
        <begin position="2"/>
        <end position="98"/>
    </location>
</feature>
<feature type="non-terminal residue" evidence="2">
    <location>
        <position position="1"/>
    </location>
</feature>
<evidence type="ECO:0000259" key="1">
    <source>
        <dbReference type="Pfam" id="PF02492"/>
    </source>
</evidence>
<dbReference type="InterPro" id="IPR027417">
    <property type="entry name" value="P-loop_NTPase"/>
</dbReference>
<reference evidence="2" key="1">
    <citation type="submission" date="2019-11" db="EMBL/GenBank/DDBJ databases">
        <title>Characterization of Clostridium perfringens isolates from swine manure treated agricultural soils.</title>
        <authorList>
            <person name="Wushke S.T."/>
        </authorList>
    </citation>
    <scope>NUCLEOTIDE SEQUENCE</scope>
    <source>
        <strain evidence="2">X94</strain>
    </source>
</reference>
<dbReference type="Pfam" id="PF02492">
    <property type="entry name" value="cobW"/>
    <property type="match status" value="1"/>
</dbReference>
<dbReference type="Proteomes" id="UP001288778">
    <property type="component" value="Unassembled WGS sequence"/>
</dbReference>
<protein>
    <submittedName>
        <fullName evidence="2">GTP-binding protein</fullName>
    </submittedName>
</protein>
<evidence type="ECO:0000313" key="3">
    <source>
        <dbReference type="Proteomes" id="UP001288778"/>
    </source>
</evidence>
<gene>
    <name evidence="2" type="ORF">GNF68_18065</name>
</gene>
<proteinExistence type="predicted"/>